<dbReference type="Gene3D" id="3.30.70.1340">
    <property type="entry name" value="MTH889-like domain"/>
    <property type="match status" value="1"/>
</dbReference>
<dbReference type="InterPro" id="IPR023129">
    <property type="entry name" value="MTH889-like_dom_sf"/>
</dbReference>
<evidence type="ECO:0000313" key="1">
    <source>
        <dbReference type="EMBL" id="HGN36166.1"/>
    </source>
</evidence>
<name>A0A7J3I5U9_9CREN</name>
<dbReference type="SUPFAM" id="SSF160363">
    <property type="entry name" value="MTH889-like"/>
    <property type="match status" value="1"/>
</dbReference>
<protein>
    <recommendedName>
        <fullName evidence="3">DUF211 domain-containing protein</fullName>
    </recommendedName>
</protein>
<dbReference type="AlphaFoldDB" id="A0A7J3I5U9"/>
<dbReference type="PANTHER" id="PTHR42240:SF1">
    <property type="entry name" value="DUF211 DOMAIN-CONTAINING PROTEIN"/>
    <property type="match status" value="1"/>
</dbReference>
<dbReference type="PANTHER" id="PTHR42240">
    <property type="entry name" value="DUF211 DOMAIN-CONTAINING PROTEIN"/>
    <property type="match status" value="1"/>
</dbReference>
<organism evidence="1">
    <name type="scientific">Ignisphaera aggregans</name>
    <dbReference type="NCBI Taxonomy" id="334771"/>
    <lineage>
        <taxon>Archaea</taxon>
        <taxon>Thermoproteota</taxon>
        <taxon>Thermoprotei</taxon>
        <taxon>Desulfurococcales</taxon>
        <taxon>Desulfurococcaceae</taxon>
        <taxon>Ignisphaera</taxon>
    </lineage>
</organism>
<proteinExistence type="predicted"/>
<sequence length="86" mass="9333">MGITKLVLDVLKTLKGPTIIDVARRLLEIDGVSRINIKVNEIDVETLTLTITIEGSEIDFDTVKNTLEGMGAVVHSVDEVIATRDG</sequence>
<dbReference type="EMBL" id="DTBZ01000076">
    <property type="protein sequence ID" value="HGQ18032.1"/>
    <property type="molecule type" value="Genomic_DNA"/>
</dbReference>
<evidence type="ECO:0008006" key="3">
    <source>
        <dbReference type="Google" id="ProtNLM"/>
    </source>
</evidence>
<gene>
    <name evidence="1" type="ORF">ENT87_01240</name>
    <name evidence="2" type="ORF">ENU30_03495</name>
</gene>
<dbReference type="Pfam" id="PF02680">
    <property type="entry name" value="DUF211"/>
    <property type="match status" value="1"/>
</dbReference>
<accession>A0A7J3I5U9</accession>
<reference evidence="1" key="1">
    <citation type="journal article" date="2020" name="mSystems">
        <title>Genome- and Community-Level Interaction Insights into Carbon Utilization and Element Cycling Functions of Hydrothermarchaeota in Hydrothermal Sediment.</title>
        <authorList>
            <person name="Zhou Z."/>
            <person name="Liu Y."/>
            <person name="Xu W."/>
            <person name="Pan J."/>
            <person name="Luo Z.H."/>
            <person name="Li M."/>
        </authorList>
    </citation>
    <scope>NUCLEOTIDE SEQUENCE [LARGE SCALE GENOMIC DNA]</scope>
    <source>
        <strain evidence="1">SpSt-618</strain>
        <strain evidence="2">SpSt-657</strain>
    </source>
</reference>
<dbReference type="EMBL" id="DTAI01000044">
    <property type="protein sequence ID" value="HGN36166.1"/>
    <property type="molecule type" value="Genomic_DNA"/>
</dbReference>
<evidence type="ECO:0000313" key="2">
    <source>
        <dbReference type="EMBL" id="HGQ18032.1"/>
    </source>
</evidence>
<dbReference type="InterPro" id="IPR003831">
    <property type="entry name" value="DUF211"/>
</dbReference>
<comment type="caution">
    <text evidence="1">The sequence shown here is derived from an EMBL/GenBank/DDBJ whole genome shotgun (WGS) entry which is preliminary data.</text>
</comment>